<reference evidence="1" key="1">
    <citation type="submission" date="2018-02" db="EMBL/GenBank/DDBJ databases">
        <title>Rhizophora mucronata_Transcriptome.</title>
        <authorList>
            <person name="Meera S.P."/>
            <person name="Sreeshan A."/>
            <person name="Augustine A."/>
        </authorList>
    </citation>
    <scope>NUCLEOTIDE SEQUENCE</scope>
    <source>
        <tissue evidence="1">Leaf</tissue>
    </source>
</reference>
<name>A0A2P2JRB6_RHIMU</name>
<proteinExistence type="predicted"/>
<organism evidence="1">
    <name type="scientific">Rhizophora mucronata</name>
    <name type="common">Asiatic mangrove</name>
    <dbReference type="NCBI Taxonomy" id="61149"/>
    <lineage>
        <taxon>Eukaryota</taxon>
        <taxon>Viridiplantae</taxon>
        <taxon>Streptophyta</taxon>
        <taxon>Embryophyta</taxon>
        <taxon>Tracheophyta</taxon>
        <taxon>Spermatophyta</taxon>
        <taxon>Magnoliopsida</taxon>
        <taxon>eudicotyledons</taxon>
        <taxon>Gunneridae</taxon>
        <taxon>Pentapetalae</taxon>
        <taxon>rosids</taxon>
        <taxon>fabids</taxon>
        <taxon>Malpighiales</taxon>
        <taxon>Rhizophoraceae</taxon>
        <taxon>Rhizophora</taxon>
    </lineage>
</organism>
<protein>
    <submittedName>
        <fullName evidence="1">Nitrate transporter</fullName>
    </submittedName>
</protein>
<dbReference type="EMBL" id="GGEC01015530">
    <property type="protein sequence ID" value="MBW96013.1"/>
    <property type="molecule type" value="Transcribed_RNA"/>
</dbReference>
<accession>A0A2P2JRB6</accession>
<sequence length="82" mass="9457">MKAPTKGTKLFMPLQMLIRFAADTCFKWNTLVKYTIKLDNNPMLANLSRVSFPAKEINGCMWLQSHQRSKIELARKRNGSIN</sequence>
<evidence type="ECO:0000313" key="1">
    <source>
        <dbReference type="EMBL" id="MBW96013.1"/>
    </source>
</evidence>
<dbReference type="AlphaFoldDB" id="A0A2P2JRB6"/>